<keyword evidence="3" id="KW-0378">Hydrolase</keyword>
<keyword evidence="4" id="KW-1185">Reference proteome</keyword>
<dbReference type="PANTHER" id="PTHR30383">
    <property type="entry name" value="THIOESTERASE 1/PROTEASE 1/LYSOPHOSPHOLIPASE L1"/>
    <property type="match status" value="1"/>
</dbReference>
<organism evidence="2 4">
    <name type="scientific">Rhizophagus clarus</name>
    <dbReference type="NCBI Taxonomy" id="94130"/>
    <lineage>
        <taxon>Eukaryota</taxon>
        <taxon>Fungi</taxon>
        <taxon>Fungi incertae sedis</taxon>
        <taxon>Mucoromycota</taxon>
        <taxon>Glomeromycotina</taxon>
        <taxon>Glomeromycetes</taxon>
        <taxon>Glomerales</taxon>
        <taxon>Glomeraceae</taxon>
        <taxon>Rhizophagus</taxon>
    </lineage>
</organism>
<dbReference type="Proteomes" id="UP000615446">
    <property type="component" value="Unassembled WGS sequence"/>
</dbReference>
<dbReference type="EMBL" id="BLAL01000079">
    <property type="protein sequence ID" value="GES84330.1"/>
    <property type="molecule type" value="Genomic_DNA"/>
</dbReference>
<proteinExistence type="predicted"/>
<dbReference type="OrthoDB" id="408760at2759"/>
<evidence type="ECO:0000313" key="3">
    <source>
        <dbReference type="EMBL" id="GES84330.1"/>
    </source>
</evidence>
<dbReference type="InterPro" id="IPR051532">
    <property type="entry name" value="Ester_Hydrolysis_Enzymes"/>
</dbReference>
<name>A0A2Z6RCK6_9GLOM</name>
<dbReference type="PANTHER" id="PTHR30383:SF19">
    <property type="entry name" value="FIBRONECTIN TYPE-III DOMAIN-CONTAINING PROTEIN"/>
    <property type="match status" value="1"/>
</dbReference>
<dbReference type="Proteomes" id="UP000247702">
    <property type="component" value="Unassembled WGS sequence"/>
</dbReference>
<dbReference type="InterPro" id="IPR013830">
    <property type="entry name" value="SGNH_hydro"/>
</dbReference>
<evidence type="ECO:0000259" key="1">
    <source>
        <dbReference type="Pfam" id="PF13472"/>
    </source>
</evidence>
<dbReference type="AlphaFoldDB" id="A0A2Z6RCK6"/>
<evidence type="ECO:0000313" key="2">
    <source>
        <dbReference type="EMBL" id="GBB99700.1"/>
    </source>
</evidence>
<dbReference type="EMBL" id="BEXD01002890">
    <property type="protein sequence ID" value="GBB99700.1"/>
    <property type="molecule type" value="Genomic_DNA"/>
</dbReference>
<dbReference type="Gene3D" id="3.40.50.1110">
    <property type="entry name" value="SGNH hydrolase"/>
    <property type="match status" value="1"/>
</dbReference>
<reference evidence="2 4" key="1">
    <citation type="submission" date="2017-11" db="EMBL/GenBank/DDBJ databases">
        <title>The genome of Rhizophagus clarus HR1 reveals common genetic basis of auxotrophy among arbuscular mycorrhizal fungi.</title>
        <authorList>
            <person name="Kobayashi Y."/>
        </authorList>
    </citation>
    <scope>NUCLEOTIDE SEQUENCE [LARGE SCALE GENOMIC DNA]</scope>
    <source>
        <strain evidence="2 4">HR1</strain>
    </source>
</reference>
<feature type="domain" description="SGNH hydrolase-type esterase" evidence="1">
    <location>
        <begin position="7"/>
        <end position="185"/>
    </location>
</feature>
<evidence type="ECO:0000313" key="4">
    <source>
        <dbReference type="Proteomes" id="UP000247702"/>
    </source>
</evidence>
<protein>
    <submittedName>
        <fullName evidence="3">GDSL-like Lipase/Acylhydrolase</fullName>
    </submittedName>
</protein>
<accession>A0A2Z6RCK6</accession>
<dbReference type="GO" id="GO:0004622">
    <property type="term" value="F:phosphatidylcholine lysophospholipase activity"/>
    <property type="evidence" value="ECO:0007669"/>
    <property type="project" value="TreeGrafter"/>
</dbReference>
<reference evidence="3" key="2">
    <citation type="submission" date="2019-10" db="EMBL/GenBank/DDBJ databases">
        <title>Conservation and host-specific expression of non-tandemly repeated heterogenous ribosome RNA gene in arbuscular mycorrhizal fungi.</title>
        <authorList>
            <person name="Maeda T."/>
            <person name="Kobayashi Y."/>
            <person name="Nakagawa T."/>
            <person name="Ezawa T."/>
            <person name="Yamaguchi K."/>
            <person name="Bino T."/>
            <person name="Nishimoto Y."/>
            <person name="Shigenobu S."/>
            <person name="Kawaguchi M."/>
        </authorList>
    </citation>
    <scope>NUCLEOTIDE SEQUENCE</scope>
    <source>
        <strain evidence="3">HR1</strain>
    </source>
</reference>
<dbReference type="InterPro" id="IPR036514">
    <property type="entry name" value="SGNH_hydro_sf"/>
</dbReference>
<sequence>MTTSILLLGDSLTEGFSSNGTLYHPYGIQLRKRFEKAGTEVDVTIEGMSGARVVQRYKSRLENAISKQTDKGKKFDYVVILGGTNDIFNNFGTNQIFGKLKELYDICENHGAIVLALTIMETIHVDSRPEEKRKEVNELIRNYSETNDKIILCDLSKELPFNSIPEDQRNLYWDDGVHLTVEGYDHMGDIIFEVLYNQIKK</sequence>
<gene>
    <name evidence="3" type="ORF">RCL2_001145300</name>
    <name evidence="2" type="ORF">RclHR1_00360049</name>
</gene>
<dbReference type="Pfam" id="PF13472">
    <property type="entry name" value="Lipase_GDSL_2"/>
    <property type="match status" value="1"/>
</dbReference>
<dbReference type="SUPFAM" id="SSF52266">
    <property type="entry name" value="SGNH hydrolase"/>
    <property type="match status" value="1"/>
</dbReference>
<comment type="caution">
    <text evidence="2">The sequence shown here is derived from an EMBL/GenBank/DDBJ whole genome shotgun (WGS) entry which is preliminary data.</text>
</comment>
<dbReference type="CDD" id="cd00229">
    <property type="entry name" value="SGNH_hydrolase"/>
    <property type="match status" value="1"/>
</dbReference>